<dbReference type="AlphaFoldDB" id="A0A9W8AWH0"/>
<organism evidence="2 3">
    <name type="scientific">Dimargaris verticillata</name>
    <dbReference type="NCBI Taxonomy" id="2761393"/>
    <lineage>
        <taxon>Eukaryota</taxon>
        <taxon>Fungi</taxon>
        <taxon>Fungi incertae sedis</taxon>
        <taxon>Zoopagomycota</taxon>
        <taxon>Kickxellomycotina</taxon>
        <taxon>Dimargaritomycetes</taxon>
        <taxon>Dimargaritales</taxon>
        <taxon>Dimargaritaceae</taxon>
        <taxon>Dimargaris</taxon>
    </lineage>
</organism>
<gene>
    <name evidence="2" type="ORF">H4R34_005682</name>
</gene>
<dbReference type="EMBL" id="JANBQB010001310">
    <property type="protein sequence ID" value="KAJ1971616.1"/>
    <property type="molecule type" value="Genomic_DNA"/>
</dbReference>
<feature type="non-terminal residue" evidence="2">
    <location>
        <position position="235"/>
    </location>
</feature>
<evidence type="ECO:0000313" key="2">
    <source>
        <dbReference type="EMBL" id="KAJ1971616.1"/>
    </source>
</evidence>
<evidence type="ECO:0000256" key="1">
    <source>
        <dbReference type="SAM" id="MobiDB-lite"/>
    </source>
</evidence>
<comment type="caution">
    <text evidence="2">The sequence shown here is derived from an EMBL/GenBank/DDBJ whole genome shotgun (WGS) entry which is preliminary data.</text>
</comment>
<dbReference type="OrthoDB" id="2229855at2759"/>
<accession>A0A9W8AWH0</accession>
<name>A0A9W8AWH0_9FUNG</name>
<dbReference type="Gene3D" id="2.40.70.10">
    <property type="entry name" value="Acid Proteases"/>
    <property type="match status" value="1"/>
</dbReference>
<reference evidence="2" key="1">
    <citation type="submission" date="2022-07" db="EMBL/GenBank/DDBJ databases">
        <title>Phylogenomic reconstructions and comparative analyses of Kickxellomycotina fungi.</title>
        <authorList>
            <person name="Reynolds N.K."/>
            <person name="Stajich J.E."/>
            <person name="Barry K."/>
            <person name="Grigoriev I.V."/>
            <person name="Crous P."/>
            <person name="Smith M.E."/>
        </authorList>
    </citation>
    <scope>NUCLEOTIDE SEQUENCE</scope>
    <source>
        <strain evidence="2">RSA 567</strain>
    </source>
</reference>
<proteinExistence type="predicted"/>
<sequence length="235" mass="26066">MEIQQVLPTELSTTERGTQGFGSTDPSQATCAIIIHELQATPETPKTYPLLLLPSTVGGKTLRILFDPGSTNDFISDVCAHRLCLSQQPIHQTFEVQTVDSQPLVVTHSATLSICVQKHTFSLTAYVLPKSQFDIILGQPWIHRFLPRPNWSQYSLFLPEWNITWEGKPSFTPPVKAPALYHISAKGFDRALRKSGTGFVLLVKASTPDQTLAADHPLYPTIQAYQDTVFAPLPK</sequence>
<feature type="region of interest" description="Disordered" evidence="1">
    <location>
        <begin position="1"/>
        <end position="25"/>
    </location>
</feature>
<dbReference type="Proteomes" id="UP001151582">
    <property type="component" value="Unassembled WGS sequence"/>
</dbReference>
<protein>
    <submittedName>
        <fullName evidence="2">Uncharacterized protein</fullName>
    </submittedName>
</protein>
<evidence type="ECO:0000313" key="3">
    <source>
        <dbReference type="Proteomes" id="UP001151582"/>
    </source>
</evidence>
<dbReference type="CDD" id="cd00303">
    <property type="entry name" value="retropepsin_like"/>
    <property type="match status" value="1"/>
</dbReference>
<dbReference type="SUPFAM" id="SSF50630">
    <property type="entry name" value="Acid proteases"/>
    <property type="match status" value="1"/>
</dbReference>
<dbReference type="Pfam" id="PF08284">
    <property type="entry name" value="RVP_2"/>
    <property type="match status" value="1"/>
</dbReference>
<keyword evidence="3" id="KW-1185">Reference proteome</keyword>
<dbReference type="InterPro" id="IPR021109">
    <property type="entry name" value="Peptidase_aspartic_dom_sf"/>
</dbReference>